<dbReference type="PANTHER" id="PTHR44757:SF2">
    <property type="entry name" value="BIOFILM ARCHITECTURE MAINTENANCE PROTEIN MBAA"/>
    <property type="match status" value="1"/>
</dbReference>
<keyword evidence="1" id="KW-0812">Transmembrane</keyword>
<evidence type="ECO:0000259" key="2">
    <source>
        <dbReference type="PROSITE" id="PS50883"/>
    </source>
</evidence>
<dbReference type="InterPro" id="IPR035919">
    <property type="entry name" value="EAL_sf"/>
</dbReference>
<feature type="domain" description="GGDEF" evidence="3">
    <location>
        <begin position="245"/>
        <end position="377"/>
    </location>
</feature>
<dbReference type="CDD" id="cd01948">
    <property type="entry name" value="EAL"/>
    <property type="match status" value="1"/>
</dbReference>
<dbReference type="CDD" id="cd01949">
    <property type="entry name" value="GGDEF"/>
    <property type="match status" value="1"/>
</dbReference>
<dbReference type="EMBL" id="JAUSUL010000001">
    <property type="protein sequence ID" value="MDQ0314758.1"/>
    <property type="molecule type" value="Genomic_DNA"/>
</dbReference>
<dbReference type="Pfam" id="PF00990">
    <property type="entry name" value="GGDEF"/>
    <property type="match status" value="1"/>
</dbReference>
<dbReference type="SUPFAM" id="SSF141868">
    <property type="entry name" value="EAL domain-like"/>
    <property type="match status" value="1"/>
</dbReference>
<dbReference type="Pfam" id="PF00563">
    <property type="entry name" value="EAL"/>
    <property type="match status" value="1"/>
</dbReference>
<dbReference type="InterPro" id="IPR001633">
    <property type="entry name" value="EAL_dom"/>
</dbReference>
<dbReference type="Gene3D" id="3.30.70.270">
    <property type="match status" value="1"/>
</dbReference>
<keyword evidence="1" id="KW-1133">Transmembrane helix</keyword>
<evidence type="ECO:0000259" key="3">
    <source>
        <dbReference type="PROSITE" id="PS50887"/>
    </source>
</evidence>
<dbReference type="InterPro" id="IPR000160">
    <property type="entry name" value="GGDEF_dom"/>
</dbReference>
<evidence type="ECO:0000313" key="5">
    <source>
        <dbReference type="Proteomes" id="UP001229244"/>
    </source>
</evidence>
<feature type="domain" description="EAL" evidence="2">
    <location>
        <begin position="385"/>
        <end position="640"/>
    </location>
</feature>
<dbReference type="AlphaFoldDB" id="A0AAE4AS19"/>
<feature type="transmembrane region" description="Helical" evidence="1">
    <location>
        <begin position="183"/>
        <end position="203"/>
    </location>
</feature>
<evidence type="ECO:0000313" key="4">
    <source>
        <dbReference type="EMBL" id="MDQ0314758.1"/>
    </source>
</evidence>
<gene>
    <name evidence="4" type="ORF">J2S73_001195</name>
</gene>
<dbReference type="PROSITE" id="PS50887">
    <property type="entry name" value="GGDEF"/>
    <property type="match status" value="1"/>
</dbReference>
<dbReference type="SMART" id="SM00267">
    <property type="entry name" value="GGDEF"/>
    <property type="match status" value="1"/>
</dbReference>
<comment type="caution">
    <text evidence="4">The sequence shown here is derived from an EMBL/GenBank/DDBJ whole genome shotgun (WGS) entry which is preliminary data.</text>
</comment>
<dbReference type="SUPFAM" id="SSF55073">
    <property type="entry name" value="Nucleotide cyclase"/>
    <property type="match status" value="1"/>
</dbReference>
<proteinExistence type="predicted"/>
<dbReference type="NCBIfam" id="TIGR00254">
    <property type="entry name" value="GGDEF"/>
    <property type="match status" value="1"/>
</dbReference>
<keyword evidence="5" id="KW-1185">Reference proteome</keyword>
<dbReference type="RefSeq" id="WP_306884543.1">
    <property type="nucleotide sequence ID" value="NZ_JAUSUL010000001.1"/>
</dbReference>
<accession>A0AAE4AS19</accession>
<dbReference type="Proteomes" id="UP001229244">
    <property type="component" value="Unassembled WGS sequence"/>
</dbReference>
<evidence type="ECO:0000256" key="1">
    <source>
        <dbReference type="SAM" id="Phobius"/>
    </source>
</evidence>
<dbReference type="PANTHER" id="PTHR44757">
    <property type="entry name" value="DIGUANYLATE CYCLASE DGCP"/>
    <property type="match status" value="1"/>
</dbReference>
<feature type="transmembrane region" description="Helical" evidence="1">
    <location>
        <begin position="12"/>
        <end position="35"/>
    </location>
</feature>
<protein>
    <submittedName>
        <fullName evidence="4">Diguanylate cyclase (GGDEF)-like protein</fullName>
    </submittedName>
</protein>
<dbReference type="InterPro" id="IPR052155">
    <property type="entry name" value="Biofilm_reg_signaling"/>
</dbReference>
<name>A0AAE4AS19_9HYPH</name>
<keyword evidence="1" id="KW-0472">Membrane</keyword>
<dbReference type="InterPro" id="IPR043128">
    <property type="entry name" value="Rev_trsase/Diguanyl_cyclase"/>
</dbReference>
<dbReference type="Gene3D" id="3.20.20.450">
    <property type="entry name" value="EAL domain"/>
    <property type="match status" value="1"/>
</dbReference>
<sequence>MPSSRPLAGRTAAIVSVLGGGALFLVIVAIALTLFSNLRSVERSLPEYGHTDLFALQAGVRDAQFLSDMIVAAKHAPDNDAIRQRLVAALDFNFIRYFQQDLSDLQEKYPGYEEFVERFRSFLLRLDGSVSEAGSLQQAGMEEYDREIHELRSDLLVLYHAANAANQEGLLGAQASIERLNHAFLAVFVLLMGLTIGACLLWLQRQRALGRLEYLVCHDPLTHLLNRRWLLGEGDAWLVQNSVKGVWALVLFDLDRFKEVNDNFGHAMGDELLALIGKRLRETAPTDSAIVRFGGDEFVLLLTGDDEGKIFGRLETVQAALARPFHIGDLQFRTEISFGIALAPEDGSVVSDLLLKADFALREAKRTQSHSVRYSQALGEAYREKLALRSRIEAALENGEFFLEWQPQFDLATGRMVGAEALLRWRDPVLNKVRLPGEFIPVSEETNLIILIDRYVIGEALKDARQLVQEIGPRFECAVNLSAKHLQEQGLPDRLFESLAAFGLSPSNLRFEITESALIHDARAAFGNLDRLNKAGIKFSLDDFGTGYASLNFLVNSCIDQVKIDRFFISDVLTSERKRAVVTSVVELSARLGLDCVAEGIEDQQQVDFLRARQCPRGQGFHLAKPMSRDDLIGLARSGAFADLTTVGEFASDD</sequence>
<dbReference type="InterPro" id="IPR029787">
    <property type="entry name" value="Nucleotide_cyclase"/>
</dbReference>
<dbReference type="PROSITE" id="PS50883">
    <property type="entry name" value="EAL"/>
    <property type="match status" value="1"/>
</dbReference>
<dbReference type="SMART" id="SM00052">
    <property type="entry name" value="EAL"/>
    <property type="match status" value="1"/>
</dbReference>
<organism evidence="4 5">
    <name type="scientific">Amorphus orientalis</name>
    <dbReference type="NCBI Taxonomy" id="649198"/>
    <lineage>
        <taxon>Bacteria</taxon>
        <taxon>Pseudomonadati</taxon>
        <taxon>Pseudomonadota</taxon>
        <taxon>Alphaproteobacteria</taxon>
        <taxon>Hyphomicrobiales</taxon>
        <taxon>Amorphaceae</taxon>
        <taxon>Amorphus</taxon>
    </lineage>
</organism>
<reference evidence="4" key="1">
    <citation type="submission" date="2023-07" db="EMBL/GenBank/DDBJ databases">
        <title>Genomic Encyclopedia of Type Strains, Phase IV (KMG-IV): sequencing the most valuable type-strain genomes for metagenomic binning, comparative biology and taxonomic classification.</title>
        <authorList>
            <person name="Goeker M."/>
        </authorList>
    </citation>
    <scope>NUCLEOTIDE SEQUENCE</scope>
    <source>
        <strain evidence="4">DSM 21202</strain>
    </source>
</reference>